<dbReference type="RefSeq" id="XP_007915703.1">
    <property type="nucleotide sequence ID" value="XM_007917512.1"/>
</dbReference>
<proteinExistence type="predicted"/>
<keyword evidence="5" id="KW-0804">Transcription</keyword>
<evidence type="ECO:0000256" key="3">
    <source>
        <dbReference type="ARBA" id="ARBA00023015"/>
    </source>
</evidence>
<keyword evidence="1" id="KW-0479">Metal-binding</keyword>
<dbReference type="InterPro" id="IPR052360">
    <property type="entry name" value="Transcr_Regulatory_Proteins"/>
</dbReference>
<sequence>MKQRTEIPKGPEFRFEIGYLMITHIVVMKCRDLVTRLEALELVKTYTAKRENFWDSEIMYELGRRVIEVEQNMILNEKDVPIGWVSLTDFPPEERRVRDIHFDKNRVIHAEVDGLKVME</sequence>
<dbReference type="GeneID" id="19325464"/>
<dbReference type="GO" id="GO:0046872">
    <property type="term" value="F:metal ion binding"/>
    <property type="evidence" value="ECO:0007669"/>
    <property type="project" value="UniProtKB-KW"/>
</dbReference>
<evidence type="ECO:0000313" key="8">
    <source>
        <dbReference type="Proteomes" id="UP000014074"/>
    </source>
</evidence>
<dbReference type="PANTHER" id="PTHR36206:SF16">
    <property type="entry name" value="TRANSCRIPTION FACTOR DOMAIN-CONTAINING PROTEIN-RELATED"/>
    <property type="match status" value="1"/>
</dbReference>
<reference evidence="8" key="1">
    <citation type="journal article" date="2013" name="Genome Announc.">
        <title>Draft genome sequence of the ascomycete Phaeoacremonium aleophilum strain UCR-PA7, a causal agent of the esca disease complex in grapevines.</title>
        <authorList>
            <person name="Blanco-Ulate B."/>
            <person name="Rolshausen P."/>
            <person name="Cantu D."/>
        </authorList>
    </citation>
    <scope>NUCLEOTIDE SEQUENCE [LARGE SCALE GENOMIC DNA]</scope>
    <source>
        <strain evidence="8">UCR-PA7</strain>
    </source>
</reference>
<gene>
    <name evidence="7" type="ORF">UCRPA7_4959</name>
</gene>
<dbReference type="EMBL" id="KB933146">
    <property type="protein sequence ID" value="EON99509.1"/>
    <property type="molecule type" value="Genomic_DNA"/>
</dbReference>
<keyword evidence="4" id="KW-0238">DNA-binding</keyword>
<protein>
    <submittedName>
        <fullName evidence="7">Putative c6 zinc finger domain protein</fullName>
    </submittedName>
</protein>
<evidence type="ECO:0000256" key="5">
    <source>
        <dbReference type="ARBA" id="ARBA00023163"/>
    </source>
</evidence>
<dbReference type="KEGG" id="tmn:UCRPA7_4959"/>
<dbReference type="PANTHER" id="PTHR36206">
    <property type="entry name" value="ASPERCRYPTIN BIOSYNTHESIS CLUSTER-SPECIFIC TRANSCRIPTION REGULATOR ATNN-RELATED"/>
    <property type="match status" value="1"/>
</dbReference>
<dbReference type="Proteomes" id="UP000014074">
    <property type="component" value="Unassembled WGS sequence"/>
</dbReference>
<keyword evidence="2" id="KW-0862">Zinc</keyword>
<dbReference type="eggNOG" id="ENOG502T30X">
    <property type="taxonomic scope" value="Eukaryota"/>
</dbReference>
<evidence type="ECO:0000313" key="7">
    <source>
        <dbReference type="EMBL" id="EON99509.1"/>
    </source>
</evidence>
<name>R8BJP9_PHAM7</name>
<dbReference type="OrthoDB" id="2593732at2759"/>
<evidence type="ECO:0000256" key="6">
    <source>
        <dbReference type="ARBA" id="ARBA00023242"/>
    </source>
</evidence>
<keyword evidence="3" id="KW-0805">Transcription regulation</keyword>
<evidence type="ECO:0000256" key="1">
    <source>
        <dbReference type="ARBA" id="ARBA00022723"/>
    </source>
</evidence>
<evidence type="ECO:0000256" key="2">
    <source>
        <dbReference type="ARBA" id="ARBA00022833"/>
    </source>
</evidence>
<organism evidence="7 8">
    <name type="scientific">Phaeoacremonium minimum (strain UCR-PA7)</name>
    <name type="common">Esca disease fungus</name>
    <name type="synonym">Togninia minima</name>
    <dbReference type="NCBI Taxonomy" id="1286976"/>
    <lineage>
        <taxon>Eukaryota</taxon>
        <taxon>Fungi</taxon>
        <taxon>Dikarya</taxon>
        <taxon>Ascomycota</taxon>
        <taxon>Pezizomycotina</taxon>
        <taxon>Sordariomycetes</taxon>
        <taxon>Sordariomycetidae</taxon>
        <taxon>Togniniales</taxon>
        <taxon>Togniniaceae</taxon>
        <taxon>Phaeoacremonium</taxon>
    </lineage>
</organism>
<keyword evidence="6" id="KW-0539">Nucleus</keyword>
<keyword evidence="8" id="KW-1185">Reference proteome</keyword>
<dbReference type="AlphaFoldDB" id="R8BJP9"/>
<evidence type="ECO:0000256" key="4">
    <source>
        <dbReference type="ARBA" id="ARBA00023125"/>
    </source>
</evidence>
<dbReference type="HOGENOM" id="CLU_2063113_0_0_1"/>
<accession>R8BJP9</accession>
<dbReference type="GO" id="GO:0003677">
    <property type="term" value="F:DNA binding"/>
    <property type="evidence" value="ECO:0007669"/>
    <property type="project" value="UniProtKB-KW"/>
</dbReference>